<evidence type="ECO:0000259" key="1">
    <source>
        <dbReference type="PROSITE" id="PS50943"/>
    </source>
</evidence>
<dbReference type="Gene3D" id="1.10.260.40">
    <property type="entry name" value="lambda repressor-like DNA-binding domains"/>
    <property type="match status" value="1"/>
</dbReference>
<dbReference type="EMBL" id="BAAAQN010000066">
    <property type="protein sequence ID" value="GAA2057133.1"/>
    <property type="molecule type" value="Genomic_DNA"/>
</dbReference>
<dbReference type="CDD" id="cd00093">
    <property type="entry name" value="HTH_XRE"/>
    <property type="match status" value="1"/>
</dbReference>
<organism evidence="2 3">
    <name type="scientific">Catenulispora yoronensis</name>
    <dbReference type="NCBI Taxonomy" id="450799"/>
    <lineage>
        <taxon>Bacteria</taxon>
        <taxon>Bacillati</taxon>
        <taxon>Actinomycetota</taxon>
        <taxon>Actinomycetes</taxon>
        <taxon>Catenulisporales</taxon>
        <taxon>Catenulisporaceae</taxon>
        <taxon>Catenulispora</taxon>
    </lineage>
</organism>
<accession>A0ABP5GWS8</accession>
<dbReference type="InterPro" id="IPR010982">
    <property type="entry name" value="Lambda_DNA-bd_dom_sf"/>
</dbReference>
<dbReference type="PROSITE" id="PS50943">
    <property type="entry name" value="HTH_CROC1"/>
    <property type="match status" value="1"/>
</dbReference>
<dbReference type="SMART" id="SM00530">
    <property type="entry name" value="HTH_XRE"/>
    <property type="match status" value="1"/>
</dbReference>
<gene>
    <name evidence="2" type="ORF">GCM10009839_78080</name>
</gene>
<evidence type="ECO:0000313" key="3">
    <source>
        <dbReference type="Proteomes" id="UP001500751"/>
    </source>
</evidence>
<name>A0ABP5GWS8_9ACTN</name>
<keyword evidence="3" id="KW-1185">Reference proteome</keyword>
<evidence type="ECO:0000313" key="2">
    <source>
        <dbReference type="EMBL" id="GAA2057133.1"/>
    </source>
</evidence>
<protein>
    <recommendedName>
        <fullName evidence="1">HTH cro/C1-type domain-containing protein</fullName>
    </recommendedName>
</protein>
<comment type="caution">
    <text evidence="2">The sequence shown here is derived from an EMBL/GenBank/DDBJ whole genome shotgun (WGS) entry which is preliminary data.</text>
</comment>
<dbReference type="SUPFAM" id="SSF47413">
    <property type="entry name" value="lambda repressor-like DNA-binding domains"/>
    <property type="match status" value="1"/>
</dbReference>
<sequence length="108" mass="11677">MGTRTSWQERRAARMESSEAQIGYKSAEIAFRIGSAVRDMREDRGWSQAELARRAGMTQSAIARLEAAGTIPTLPVVERVCAALDADVDVQITPRTGRAPSRAAAANC</sequence>
<dbReference type="Pfam" id="PF13560">
    <property type="entry name" value="HTH_31"/>
    <property type="match status" value="1"/>
</dbReference>
<dbReference type="Proteomes" id="UP001500751">
    <property type="component" value="Unassembled WGS sequence"/>
</dbReference>
<dbReference type="InterPro" id="IPR001387">
    <property type="entry name" value="Cro/C1-type_HTH"/>
</dbReference>
<feature type="domain" description="HTH cro/C1-type" evidence="1">
    <location>
        <begin position="37"/>
        <end position="91"/>
    </location>
</feature>
<reference evidence="3" key="1">
    <citation type="journal article" date="2019" name="Int. J. Syst. Evol. Microbiol.">
        <title>The Global Catalogue of Microorganisms (GCM) 10K type strain sequencing project: providing services to taxonomists for standard genome sequencing and annotation.</title>
        <authorList>
            <consortium name="The Broad Institute Genomics Platform"/>
            <consortium name="The Broad Institute Genome Sequencing Center for Infectious Disease"/>
            <person name="Wu L."/>
            <person name="Ma J."/>
        </authorList>
    </citation>
    <scope>NUCLEOTIDE SEQUENCE [LARGE SCALE GENOMIC DNA]</scope>
    <source>
        <strain evidence="3">JCM 16014</strain>
    </source>
</reference>
<proteinExistence type="predicted"/>